<proteinExistence type="predicted"/>
<dbReference type="RefSeq" id="WP_136578200.1">
    <property type="nucleotide sequence ID" value="NZ_STFF01000004.1"/>
</dbReference>
<organism evidence="1 2">
    <name type="scientific">Niastella caeni</name>
    <dbReference type="NCBI Taxonomy" id="2569763"/>
    <lineage>
        <taxon>Bacteria</taxon>
        <taxon>Pseudomonadati</taxon>
        <taxon>Bacteroidota</taxon>
        <taxon>Chitinophagia</taxon>
        <taxon>Chitinophagales</taxon>
        <taxon>Chitinophagaceae</taxon>
        <taxon>Niastella</taxon>
    </lineage>
</organism>
<dbReference type="OrthoDB" id="9805017at2"/>
<evidence type="ECO:0000313" key="1">
    <source>
        <dbReference type="EMBL" id="THU38244.1"/>
    </source>
</evidence>
<accession>A0A4S8HW15</accession>
<name>A0A4S8HW15_9BACT</name>
<evidence type="ECO:0000313" key="2">
    <source>
        <dbReference type="Proteomes" id="UP000306918"/>
    </source>
</evidence>
<reference evidence="1 2" key="1">
    <citation type="submission" date="2019-04" db="EMBL/GenBank/DDBJ databases">
        <title>Niastella caeni sp. nov., isolated from activated sludge.</title>
        <authorList>
            <person name="Sheng M."/>
        </authorList>
    </citation>
    <scope>NUCLEOTIDE SEQUENCE [LARGE SCALE GENOMIC DNA]</scope>
    <source>
        <strain evidence="1 2">HX-2-15</strain>
    </source>
</reference>
<dbReference type="AlphaFoldDB" id="A0A4S8HW15"/>
<dbReference type="EMBL" id="STFF01000004">
    <property type="protein sequence ID" value="THU38244.1"/>
    <property type="molecule type" value="Genomic_DNA"/>
</dbReference>
<comment type="caution">
    <text evidence="1">The sequence shown here is derived from an EMBL/GenBank/DDBJ whole genome shotgun (WGS) entry which is preliminary data.</text>
</comment>
<dbReference type="Proteomes" id="UP000306918">
    <property type="component" value="Unassembled WGS sequence"/>
</dbReference>
<keyword evidence="2" id="KW-1185">Reference proteome</keyword>
<gene>
    <name evidence="1" type="ORF">FAM09_16335</name>
</gene>
<protein>
    <submittedName>
        <fullName evidence="1">Uncharacterized protein</fullName>
    </submittedName>
</protein>
<sequence>MNKILVPTDFSDTALKAALYGDGVSSSGYLNNAELYAGNMEYIIATNSVPLTGGTLTLQTGTVNNYKMPLLAPMAGILTR</sequence>